<dbReference type="SUPFAM" id="SSF46785">
    <property type="entry name" value="Winged helix' DNA-binding domain"/>
    <property type="match status" value="1"/>
</dbReference>
<dbReference type="GO" id="GO:0003677">
    <property type="term" value="F:DNA binding"/>
    <property type="evidence" value="ECO:0007669"/>
    <property type="project" value="UniProtKB-KW"/>
</dbReference>
<reference evidence="7" key="1">
    <citation type="submission" date="2018-11" db="EMBL/GenBank/DDBJ databases">
        <title>FDA dAtabase for Regulatory Grade micrObial Sequences (FDA-ARGOS): Supporting development and validation of Infectious Disease Dx tests.</title>
        <authorList>
            <person name="Goldberg B."/>
            <person name="Campos J."/>
            <person name="Tallon L."/>
            <person name="Sadzewicz L."/>
            <person name="Zhao X."/>
            <person name="Vavikolanu K."/>
            <person name="Mehta A."/>
            <person name="Aluvathingal J."/>
            <person name="Nadendla S."/>
            <person name="Geyer C."/>
            <person name="Nandy P."/>
            <person name="Yan Y."/>
            <person name="Sichtig H."/>
        </authorList>
    </citation>
    <scope>NUCLEOTIDE SEQUENCE [LARGE SCALE GENOMIC DNA]</scope>
    <source>
        <strain evidence="7">FDAARGOS_614</strain>
    </source>
</reference>
<dbReference type="Gene3D" id="1.10.10.10">
    <property type="entry name" value="Winged helix-like DNA-binding domain superfamily/Winged helix DNA-binding domain"/>
    <property type="match status" value="1"/>
</dbReference>
<proteinExistence type="inferred from homology"/>
<dbReference type="KEGG" id="cpau:EHF44_26120"/>
<dbReference type="InterPro" id="IPR000847">
    <property type="entry name" value="LysR_HTH_N"/>
</dbReference>
<dbReference type="SUPFAM" id="SSF53850">
    <property type="entry name" value="Periplasmic binding protein-like II"/>
    <property type="match status" value="1"/>
</dbReference>
<dbReference type="Pfam" id="PF00126">
    <property type="entry name" value="HTH_1"/>
    <property type="match status" value="1"/>
</dbReference>
<dbReference type="Gene3D" id="3.40.190.10">
    <property type="entry name" value="Periplasmic binding protein-like II"/>
    <property type="match status" value="2"/>
</dbReference>
<dbReference type="Proteomes" id="UP000270411">
    <property type="component" value="Chromosome 2"/>
</dbReference>
<evidence type="ECO:0000313" key="7">
    <source>
        <dbReference type="Proteomes" id="UP000270411"/>
    </source>
</evidence>
<dbReference type="GO" id="GO:0032993">
    <property type="term" value="C:protein-DNA complex"/>
    <property type="evidence" value="ECO:0007669"/>
    <property type="project" value="TreeGrafter"/>
</dbReference>
<protein>
    <submittedName>
        <fullName evidence="6">LysR family transcriptional regulator</fullName>
    </submittedName>
</protein>
<accession>A0A3G8H919</accession>
<dbReference type="PANTHER" id="PTHR30346:SF0">
    <property type="entry name" value="HCA OPERON TRANSCRIPTIONAL ACTIVATOR HCAR"/>
    <property type="match status" value="1"/>
</dbReference>
<evidence type="ECO:0000256" key="1">
    <source>
        <dbReference type="ARBA" id="ARBA00009437"/>
    </source>
</evidence>
<dbReference type="CDD" id="cd08414">
    <property type="entry name" value="PBP2_LTTR_aromatics_like"/>
    <property type="match status" value="1"/>
</dbReference>
<dbReference type="InterPro" id="IPR036388">
    <property type="entry name" value="WH-like_DNA-bd_sf"/>
</dbReference>
<dbReference type="PANTHER" id="PTHR30346">
    <property type="entry name" value="TRANSCRIPTIONAL DUAL REGULATOR HCAR-RELATED"/>
    <property type="match status" value="1"/>
</dbReference>
<dbReference type="FunFam" id="1.10.10.10:FF:000001">
    <property type="entry name" value="LysR family transcriptional regulator"/>
    <property type="match status" value="1"/>
</dbReference>
<gene>
    <name evidence="6" type="ORF">EHF44_26120</name>
</gene>
<keyword evidence="2" id="KW-0805">Transcription regulation</keyword>
<dbReference type="OrthoDB" id="9157176at2"/>
<keyword evidence="3" id="KW-0238">DNA-binding</keyword>
<evidence type="ECO:0000256" key="3">
    <source>
        <dbReference type="ARBA" id="ARBA00023125"/>
    </source>
</evidence>
<evidence type="ECO:0000313" key="6">
    <source>
        <dbReference type="EMBL" id="AZG16838.1"/>
    </source>
</evidence>
<keyword evidence="4" id="KW-0804">Transcription</keyword>
<evidence type="ECO:0000256" key="4">
    <source>
        <dbReference type="ARBA" id="ARBA00023163"/>
    </source>
</evidence>
<evidence type="ECO:0000259" key="5">
    <source>
        <dbReference type="PROSITE" id="PS50931"/>
    </source>
</evidence>
<name>A0A3G8H919_9BURK</name>
<comment type="similarity">
    <text evidence="1">Belongs to the LysR transcriptional regulatory family.</text>
</comment>
<evidence type="ECO:0000256" key="2">
    <source>
        <dbReference type="ARBA" id="ARBA00023015"/>
    </source>
</evidence>
<dbReference type="InterPro" id="IPR036390">
    <property type="entry name" value="WH_DNA-bd_sf"/>
</dbReference>
<dbReference type="AlphaFoldDB" id="A0A3G8H919"/>
<dbReference type="PRINTS" id="PR00039">
    <property type="entry name" value="HTHLYSR"/>
</dbReference>
<dbReference type="InterPro" id="IPR005119">
    <property type="entry name" value="LysR_subst-bd"/>
</dbReference>
<dbReference type="PROSITE" id="PS50931">
    <property type="entry name" value="HTH_LYSR"/>
    <property type="match status" value="1"/>
</dbReference>
<dbReference type="GO" id="GO:0003700">
    <property type="term" value="F:DNA-binding transcription factor activity"/>
    <property type="evidence" value="ECO:0007669"/>
    <property type="project" value="InterPro"/>
</dbReference>
<sequence length="374" mass="42106">MKMPRRGWSPRSSAGRRSSMGCWMVMSRILSLSRRMGRPGEDILRPGELYFQYYFCISFIQRLYMYNPLELRVLTSFLVLADELNFTRAARRLNMTQPPLSLQIKQLEAQIGAQLFERTKRSVRLTPAGQVLRAEAEKLFDIEHRARQMVTQANRGEDVGHLSIGLTAISAVELVPNILRRFSARVPGVLYSLREISSEAMLQALLRNELDVAILRPPVTDPRLQARRLMSEPYVLAVPVDHPLATQRKVHARDLDGQSLATLERRFGQYAHDLMMTWLAEHNVVPLRMHDAARHHAMMSMVAAGIAVSLVPASAAAQPIKGVVYRRLADRDVPALELWVAFHKEIGNPMTLPFVTQAVESAAGYKIGAECFGG</sequence>
<dbReference type="Pfam" id="PF03466">
    <property type="entry name" value="LysR_substrate"/>
    <property type="match status" value="1"/>
</dbReference>
<feature type="domain" description="HTH lysR-type" evidence="5">
    <location>
        <begin position="69"/>
        <end position="126"/>
    </location>
</feature>
<organism evidence="6 7">
    <name type="scientific">Cupriavidus pauculus</name>
    <dbReference type="NCBI Taxonomy" id="82633"/>
    <lineage>
        <taxon>Bacteria</taxon>
        <taxon>Pseudomonadati</taxon>
        <taxon>Pseudomonadota</taxon>
        <taxon>Betaproteobacteria</taxon>
        <taxon>Burkholderiales</taxon>
        <taxon>Burkholderiaceae</taxon>
        <taxon>Cupriavidus</taxon>
    </lineage>
</organism>
<dbReference type="EMBL" id="CP033970">
    <property type="protein sequence ID" value="AZG16838.1"/>
    <property type="molecule type" value="Genomic_DNA"/>
</dbReference>